<dbReference type="EMBL" id="LPEQ01000113">
    <property type="protein sequence ID" value="KVV40791.1"/>
    <property type="molecule type" value="Genomic_DNA"/>
</dbReference>
<accession>A0A106DQV7</accession>
<gene>
    <name evidence="1" type="ORF">WT27_12730</name>
</gene>
<reference evidence="1 2" key="1">
    <citation type="submission" date="2015-11" db="EMBL/GenBank/DDBJ databases">
        <title>Expanding the genomic diversity of Burkholderia species for the development of highly accurate diagnostics.</title>
        <authorList>
            <person name="Sahl J."/>
            <person name="Keim P."/>
            <person name="Wagner D."/>
        </authorList>
    </citation>
    <scope>NUCLEOTIDE SEQUENCE [LARGE SCALE GENOMIC DNA]</scope>
    <source>
        <strain evidence="1 2">MSMB1301WGS</strain>
    </source>
</reference>
<keyword evidence="2" id="KW-1185">Reference proteome</keyword>
<name>A0A106DQV7_9BURK</name>
<organism evidence="1 2">
    <name type="scientific">Burkholderia territorii</name>
    <dbReference type="NCBI Taxonomy" id="1503055"/>
    <lineage>
        <taxon>Bacteria</taxon>
        <taxon>Pseudomonadati</taxon>
        <taxon>Pseudomonadota</taxon>
        <taxon>Betaproteobacteria</taxon>
        <taxon>Burkholderiales</taxon>
        <taxon>Burkholderiaceae</taxon>
        <taxon>Burkholderia</taxon>
        <taxon>Burkholderia cepacia complex</taxon>
    </lineage>
</organism>
<protein>
    <submittedName>
        <fullName evidence="1">Uncharacterized protein</fullName>
    </submittedName>
</protein>
<evidence type="ECO:0000313" key="1">
    <source>
        <dbReference type="EMBL" id="KVV40791.1"/>
    </source>
</evidence>
<sequence length="92" mass="10394">MRVCGINQDVHFFGDDDRRNNQERALPAGQPFGSGADAYHASWFNIPTDILGILMIEIVCCLPNVVRHIETDQNPIQWKTGSDCMDQRFQAS</sequence>
<dbReference type="AlphaFoldDB" id="A0A106DQV7"/>
<evidence type="ECO:0000313" key="2">
    <source>
        <dbReference type="Proteomes" id="UP000062317"/>
    </source>
</evidence>
<dbReference type="Proteomes" id="UP000062317">
    <property type="component" value="Unassembled WGS sequence"/>
</dbReference>
<proteinExistence type="predicted"/>
<comment type="caution">
    <text evidence="1">The sequence shown here is derived from an EMBL/GenBank/DDBJ whole genome shotgun (WGS) entry which is preliminary data.</text>
</comment>